<protein>
    <submittedName>
        <fullName evidence="2">Uncharacterized protein</fullName>
    </submittedName>
</protein>
<feature type="transmembrane region" description="Helical" evidence="1">
    <location>
        <begin position="6"/>
        <end position="23"/>
    </location>
</feature>
<accession>A0AAJ6D9B4</accession>
<dbReference type="Proteomes" id="UP001222296">
    <property type="component" value="Chromosome"/>
</dbReference>
<keyword evidence="1" id="KW-1133">Transmembrane helix</keyword>
<gene>
    <name evidence="2" type="ORF">QBL01_07185</name>
</gene>
<dbReference type="RefSeq" id="WP_075605232.1">
    <property type="nucleotide sequence ID" value="NZ_CP121769.1"/>
</dbReference>
<evidence type="ECO:0000256" key="1">
    <source>
        <dbReference type="SAM" id="Phobius"/>
    </source>
</evidence>
<name>A0AAJ6D9B4_GLAPU</name>
<reference evidence="2" key="1">
    <citation type="submission" date="2023-04" db="EMBL/GenBank/DDBJ databases">
        <title>Molecular characterization of the Integrative and Conjugative elements harboring multidrug-resistance gene from Glaesserella (Haemophilus) parasuis.</title>
        <authorList>
            <person name="Che Y."/>
            <person name="Zhou L."/>
        </authorList>
    </citation>
    <scope>NUCLEOTIDE SEQUENCE</scope>
    <source>
        <strain evidence="2">Z44</strain>
    </source>
</reference>
<proteinExistence type="predicted"/>
<dbReference type="EMBL" id="CP121769">
    <property type="protein sequence ID" value="WGE09044.1"/>
    <property type="molecule type" value="Genomic_DNA"/>
</dbReference>
<keyword evidence="1" id="KW-0472">Membrane</keyword>
<keyword evidence="1" id="KW-0812">Transmembrane</keyword>
<organism evidence="2 3">
    <name type="scientific">Glaesserella parasuis</name>
    <name type="common">Haemophilus parasuis</name>
    <dbReference type="NCBI Taxonomy" id="738"/>
    <lineage>
        <taxon>Bacteria</taxon>
        <taxon>Pseudomonadati</taxon>
        <taxon>Pseudomonadota</taxon>
        <taxon>Gammaproteobacteria</taxon>
        <taxon>Pasteurellales</taxon>
        <taxon>Pasteurellaceae</taxon>
        <taxon>Glaesserella</taxon>
    </lineage>
</organism>
<evidence type="ECO:0000313" key="2">
    <source>
        <dbReference type="EMBL" id="WGE09044.1"/>
    </source>
</evidence>
<evidence type="ECO:0000313" key="3">
    <source>
        <dbReference type="Proteomes" id="UP001222296"/>
    </source>
</evidence>
<dbReference type="AlphaFoldDB" id="A0AAJ6D9B4"/>
<sequence length="135" mass="16372">MDLFLKSVFVISITILFYMLYSIDTNSFKLAYYFNPPKDVLDTYHKFCSDRKDRIFLWAFINNNLSNSFMEKYSNQFHIYILNGETSFKLSMFPKRFKDNIYLQFHRKLIIKDFEECMLKDLEQVKQTFNSKQTA</sequence>